<protein>
    <recommendedName>
        <fullName evidence="3">PiggyBac transposable element-derived protein domain-containing protein</fullName>
    </recommendedName>
</protein>
<evidence type="ECO:0000313" key="1">
    <source>
        <dbReference type="EMBL" id="KAF6216243.1"/>
    </source>
</evidence>
<dbReference type="OrthoDB" id="6621785at2759"/>
<dbReference type="EMBL" id="WIXP02000001">
    <property type="protein sequence ID" value="KAF6216243.1"/>
    <property type="molecule type" value="Genomic_DNA"/>
</dbReference>
<reference evidence="1" key="1">
    <citation type="journal article" date="2021" name="Mol. Ecol. Resour.">
        <title>Apolygus lucorum genome provides insights into omnivorousness and mesophyll feeding.</title>
        <authorList>
            <person name="Liu Y."/>
            <person name="Liu H."/>
            <person name="Wang H."/>
            <person name="Huang T."/>
            <person name="Liu B."/>
            <person name="Yang B."/>
            <person name="Yin L."/>
            <person name="Li B."/>
            <person name="Zhang Y."/>
            <person name="Zhang S."/>
            <person name="Jiang F."/>
            <person name="Zhang X."/>
            <person name="Ren Y."/>
            <person name="Wang B."/>
            <person name="Wang S."/>
            <person name="Lu Y."/>
            <person name="Wu K."/>
            <person name="Fan W."/>
            <person name="Wang G."/>
        </authorList>
    </citation>
    <scope>NUCLEOTIDE SEQUENCE</scope>
    <source>
        <strain evidence="1">12Hb</strain>
    </source>
</reference>
<organism evidence="1 2">
    <name type="scientific">Apolygus lucorum</name>
    <name type="common">Small green plant bug</name>
    <name type="synonym">Lygocoris lucorum</name>
    <dbReference type="NCBI Taxonomy" id="248454"/>
    <lineage>
        <taxon>Eukaryota</taxon>
        <taxon>Metazoa</taxon>
        <taxon>Ecdysozoa</taxon>
        <taxon>Arthropoda</taxon>
        <taxon>Hexapoda</taxon>
        <taxon>Insecta</taxon>
        <taxon>Pterygota</taxon>
        <taxon>Neoptera</taxon>
        <taxon>Paraneoptera</taxon>
        <taxon>Hemiptera</taxon>
        <taxon>Heteroptera</taxon>
        <taxon>Panheteroptera</taxon>
        <taxon>Cimicomorpha</taxon>
        <taxon>Miridae</taxon>
        <taxon>Mirini</taxon>
        <taxon>Apolygus</taxon>
    </lineage>
</organism>
<name>A0A6A4KLJ3_APOLU</name>
<evidence type="ECO:0008006" key="3">
    <source>
        <dbReference type="Google" id="ProtNLM"/>
    </source>
</evidence>
<keyword evidence="2" id="KW-1185">Reference proteome</keyword>
<accession>A0A6A4KLJ3</accession>
<gene>
    <name evidence="1" type="ORF">GE061_000583</name>
</gene>
<sequence>MCDENELRSILQPGISVQEAIELLLADDDEFFDREIVIAPPEPNVLSDEDSGDEDTCTVDNLSQRQLLADAEWYWPLIAWLLNVALQNAWIIYRKAGNSISQLDFRRTIVTSYLNKYCTPRKSSGRANTKLQTEVRYDRLDHLILTIPDGKRRRCAHENCSSASRYMCSKCDVGLHADCFAAYHIK</sequence>
<dbReference type="AlphaFoldDB" id="A0A6A4KLJ3"/>
<proteinExistence type="predicted"/>
<evidence type="ECO:0000313" key="2">
    <source>
        <dbReference type="Proteomes" id="UP000466442"/>
    </source>
</evidence>
<comment type="caution">
    <text evidence="1">The sequence shown here is derived from an EMBL/GenBank/DDBJ whole genome shotgun (WGS) entry which is preliminary data.</text>
</comment>
<dbReference type="Proteomes" id="UP000466442">
    <property type="component" value="Linkage Group LG1"/>
</dbReference>